<dbReference type="PANTHER" id="PTHR11232:SF76">
    <property type="entry name" value="CARBOXYL-TERMINAL PDZ LIGAND OF NEURONAL NITRIC OXIDE SYNTHASE PROTEIN"/>
    <property type="match status" value="1"/>
</dbReference>
<feature type="domain" description="PID" evidence="1">
    <location>
        <begin position="41"/>
        <end position="142"/>
    </location>
</feature>
<dbReference type="InterPro" id="IPR006020">
    <property type="entry name" value="PTB/PI_dom"/>
</dbReference>
<dbReference type="SUPFAM" id="SSF50729">
    <property type="entry name" value="PH domain-like"/>
    <property type="match status" value="1"/>
</dbReference>
<dbReference type="Proteomes" id="UP000826234">
    <property type="component" value="Unassembled WGS sequence"/>
</dbReference>
<evidence type="ECO:0000313" key="2">
    <source>
        <dbReference type="EMBL" id="KAH0618197.1"/>
    </source>
</evidence>
<evidence type="ECO:0000313" key="3">
    <source>
        <dbReference type="Proteomes" id="UP000826234"/>
    </source>
</evidence>
<dbReference type="EMBL" id="JAIPUX010005289">
    <property type="protein sequence ID" value="KAH0618197.1"/>
    <property type="molecule type" value="Genomic_DNA"/>
</dbReference>
<dbReference type="InterPro" id="IPR011993">
    <property type="entry name" value="PH-like_dom_sf"/>
</dbReference>
<dbReference type="Pfam" id="PF00640">
    <property type="entry name" value="PID"/>
    <property type="match status" value="1"/>
</dbReference>
<dbReference type="Gene3D" id="2.30.29.30">
    <property type="entry name" value="Pleckstrin-homology domain (PH domain)/Phosphotyrosine-binding domain (PTB)"/>
    <property type="match status" value="2"/>
</dbReference>
<organism evidence="2 3">
    <name type="scientific">Phrynosoma platyrhinos</name>
    <name type="common">Desert horned lizard</name>
    <dbReference type="NCBI Taxonomy" id="52577"/>
    <lineage>
        <taxon>Eukaryota</taxon>
        <taxon>Metazoa</taxon>
        <taxon>Chordata</taxon>
        <taxon>Craniata</taxon>
        <taxon>Vertebrata</taxon>
        <taxon>Euteleostomi</taxon>
        <taxon>Lepidosauria</taxon>
        <taxon>Squamata</taxon>
        <taxon>Bifurcata</taxon>
        <taxon>Unidentata</taxon>
        <taxon>Episquamata</taxon>
        <taxon>Toxicofera</taxon>
        <taxon>Iguania</taxon>
        <taxon>Phrynosomatidae</taxon>
        <taxon>Phrynosomatinae</taxon>
        <taxon>Phrynosoma</taxon>
    </lineage>
</organism>
<feature type="non-terminal residue" evidence="2">
    <location>
        <position position="143"/>
    </location>
</feature>
<reference evidence="2 3" key="1">
    <citation type="journal article" date="2022" name="Gigascience">
        <title>A chromosome-level genome assembly and annotation of the desert horned lizard, Phrynosoma platyrhinos, provides insight into chromosomal rearrangements among reptiles.</title>
        <authorList>
            <person name="Koochekian N."/>
            <person name="Ascanio A."/>
            <person name="Farleigh K."/>
            <person name="Card D.C."/>
            <person name="Schield D.R."/>
            <person name="Castoe T.A."/>
            <person name="Jezkova T."/>
        </authorList>
    </citation>
    <scope>NUCLEOTIDE SEQUENCE [LARGE SCALE GENOMIC DNA]</scope>
    <source>
        <strain evidence="2">NK-2021</strain>
    </source>
</reference>
<comment type="caution">
    <text evidence="2">The sequence shown here is derived from an EMBL/GenBank/DDBJ whole genome shotgun (WGS) entry which is preliminary data.</text>
</comment>
<proteinExistence type="predicted"/>
<evidence type="ECO:0000259" key="1">
    <source>
        <dbReference type="Pfam" id="PF00640"/>
    </source>
</evidence>
<accession>A0ABQ7SLL9</accession>
<keyword evidence="3" id="KW-1185">Reference proteome</keyword>
<dbReference type="PANTHER" id="PTHR11232">
    <property type="entry name" value="PHOSPHOTYROSINE INTERACTION DOMAIN-CONTAINING FAMILY MEMBER"/>
    <property type="match status" value="1"/>
</dbReference>
<name>A0ABQ7SLL9_PHRPL</name>
<gene>
    <name evidence="2" type="ORF">JD844_017198</name>
</gene>
<sequence length="143" mass="16659">MPMVGASPSARGSRRYSLVDDRHDLRLPLHNEDAFQHGIAFEAKYIGSLDVPRPNSRVEIVTAMRRIRVAMIILQAETLLQHDFYLIVSVHFRVFHLFFLETPRFFIETLFYEFKAKSIKKKKVNLMVSVDGVKVVLKKKKKK</sequence>
<dbReference type="InterPro" id="IPR051133">
    <property type="entry name" value="Adapter_Engulfment-Domain"/>
</dbReference>
<protein>
    <recommendedName>
        <fullName evidence="1">PID domain-containing protein</fullName>
    </recommendedName>
</protein>